<name>A0A3M0M8W4_9RHOB</name>
<feature type="transmembrane region" description="Helical" evidence="6">
    <location>
        <begin position="296"/>
        <end position="314"/>
    </location>
</feature>
<dbReference type="PANTHER" id="PTHR23513:SF6">
    <property type="entry name" value="MAJOR FACILITATOR SUPERFAMILY ASSOCIATED DOMAIN-CONTAINING PROTEIN"/>
    <property type="match status" value="1"/>
</dbReference>
<dbReference type="InterPro" id="IPR036259">
    <property type="entry name" value="MFS_trans_sf"/>
</dbReference>
<evidence type="ECO:0000256" key="3">
    <source>
        <dbReference type="ARBA" id="ARBA00022692"/>
    </source>
</evidence>
<keyword evidence="2" id="KW-1003">Cell membrane</keyword>
<dbReference type="EMBL" id="QOKZ01000010">
    <property type="protein sequence ID" value="RMC32010.1"/>
    <property type="molecule type" value="Genomic_DNA"/>
</dbReference>
<dbReference type="Proteomes" id="UP000273516">
    <property type="component" value="Unassembled WGS sequence"/>
</dbReference>
<feature type="transmembrane region" description="Helical" evidence="6">
    <location>
        <begin position="220"/>
        <end position="244"/>
    </location>
</feature>
<keyword evidence="8" id="KW-1185">Reference proteome</keyword>
<proteinExistence type="predicted"/>
<evidence type="ECO:0000313" key="8">
    <source>
        <dbReference type="Proteomes" id="UP000273516"/>
    </source>
</evidence>
<comment type="caution">
    <text evidence="7">The sequence shown here is derived from an EMBL/GenBank/DDBJ whole genome shotgun (WGS) entry which is preliminary data.</text>
</comment>
<feature type="transmembrane region" description="Helical" evidence="6">
    <location>
        <begin position="41"/>
        <end position="62"/>
    </location>
</feature>
<feature type="transmembrane region" description="Helical" evidence="6">
    <location>
        <begin position="264"/>
        <end position="284"/>
    </location>
</feature>
<dbReference type="GO" id="GO:0022857">
    <property type="term" value="F:transmembrane transporter activity"/>
    <property type="evidence" value="ECO:0007669"/>
    <property type="project" value="InterPro"/>
</dbReference>
<reference evidence="7 8" key="1">
    <citation type="submission" date="2018-07" db="EMBL/GenBank/DDBJ databases">
        <authorList>
            <person name="Zhang Y."/>
            <person name="Wang L."/>
            <person name="Ma S."/>
        </authorList>
    </citation>
    <scope>NUCLEOTIDE SEQUENCE [LARGE SCALE GENOMIC DNA]</scope>
    <source>
        <strain evidence="7 8">4-2</strain>
    </source>
</reference>
<gene>
    <name evidence="7" type="ORF">C9E81_19240</name>
</gene>
<evidence type="ECO:0000256" key="6">
    <source>
        <dbReference type="SAM" id="Phobius"/>
    </source>
</evidence>
<feature type="transmembrane region" description="Helical" evidence="6">
    <location>
        <begin position="392"/>
        <end position="413"/>
    </location>
</feature>
<dbReference type="PANTHER" id="PTHR23513">
    <property type="entry name" value="INTEGRAL MEMBRANE EFFLUX PROTEIN-RELATED"/>
    <property type="match status" value="1"/>
</dbReference>
<evidence type="ECO:0000313" key="7">
    <source>
        <dbReference type="EMBL" id="RMC32010.1"/>
    </source>
</evidence>
<feature type="transmembrane region" description="Helical" evidence="6">
    <location>
        <begin position="7"/>
        <end position="29"/>
    </location>
</feature>
<evidence type="ECO:0000256" key="4">
    <source>
        <dbReference type="ARBA" id="ARBA00022989"/>
    </source>
</evidence>
<dbReference type="Pfam" id="PF07690">
    <property type="entry name" value="MFS_1"/>
    <property type="match status" value="1"/>
</dbReference>
<comment type="subcellular location">
    <subcellularLocation>
        <location evidence="1">Cell membrane</location>
        <topology evidence="1">Multi-pass membrane protein</topology>
    </subcellularLocation>
</comment>
<feature type="transmembrane region" description="Helical" evidence="6">
    <location>
        <begin position="361"/>
        <end position="380"/>
    </location>
</feature>
<dbReference type="GO" id="GO:0005886">
    <property type="term" value="C:plasma membrane"/>
    <property type="evidence" value="ECO:0007669"/>
    <property type="project" value="UniProtKB-SubCell"/>
</dbReference>
<feature type="transmembrane region" description="Helical" evidence="6">
    <location>
        <begin position="107"/>
        <end position="125"/>
    </location>
</feature>
<keyword evidence="4 6" id="KW-1133">Transmembrane helix</keyword>
<evidence type="ECO:0000256" key="2">
    <source>
        <dbReference type="ARBA" id="ARBA00022475"/>
    </source>
</evidence>
<dbReference type="SUPFAM" id="SSF103473">
    <property type="entry name" value="MFS general substrate transporter"/>
    <property type="match status" value="1"/>
</dbReference>
<dbReference type="OrthoDB" id="145388at2"/>
<dbReference type="RefSeq" id="WP_122113981.1">
    <property type="nucleotide sequence ID" value="NZ_QOKZ01000010.1"/>
</dbReference>
<feature type="transmembrane region" description="Helical" evidence="6">
    <location>
        <begin position="182"/>
        <end position="199"/>
    </location>
</feature>
<accession>A0A3M0M8W4</accession>
<feature type="transmembrane region" description="Helical" evidence="6">
    <location>
        <begin position="74"/>
        <end position="95"/>
    </location>
</feature>
<keyword evidence="5 6" id="KW-0472">Membrane</keyword>
<evidence type="ECO:0000256" key="1">
    <source>
        <dbReference type="ARBA" id="ARBA00004651"/>
    </source>
</evidence>
<feature type="transmembrane region" description="Helical" evidence="6">
    <location>
        <begin position="155"/>
        <end position="176"/>
    </location>
</feature>
<keyword evidence="3 6" id="KW-0812">Transmembrane</keyword>
<feature type="transmembrane region" description="Helical" evidence="6">
    <location>
        <begin position="320"/>
        <end position="341"/>
    </location>
</feature>
<dbReference type="InterPro" id="IPR011701">
    <property type="entry name" value="MFS"/>
</dbReference>
<organism evidence="7 8">
    <name type="scientific">Paracoccus alkanivorans</name>
    <dbReference type="NCBI Taxonomy" id="2116655"/>
    <lineage>
        <taxon>Bacteria</taxon>
        <taxon>Pseudomonadati</taxon>
        <taxon>Pseudomonadota</taxon>
        <taxon>Alphaproteobacteria</taxon>
        <taxon>Rhodobacterales</taxon>
        <taxon>Paracoccaceae</taxon>
        <taxon>Paracoccus</taxon>
    </lineage>
</organism>
<dbReference type="AlphaFoldDB" id="A0A3M0M8W4"/>
<protein>
    <submittedName>
        <fullName evidence="7">MFS transporter</fullName>
    </submittedName>
</protein>
<dbReference type="Gene3D" id="1.20.1250.20">
    <property type="entry name" value="MFS general substrate transporter like domains"/>
    <property type="match status" value="1"/>
</dbReference>
<dbReference type="CDD" id="cd06173">
    <property type="entry name" value="MFS_MefA_like"/>
    <property type="match status" value="1"/>
</dbReference>
<evidence type="ECO:0000256" key="5">
    <source>
        <dbReference type="ARBA" id="ARBA00023136"/>
    </source>
</evidence>
<sequence length="423" mass="45614">MRSPLARFIAASGLTNLGDGIALVAWAWLATQLTRDPLLIALVPVALKAPWFVFSLPAGLLIDRMDRRRAILAADLIRVIAYASAAIAVWMALPFDPPPLRGTDQPVVFALIAICAITVGAAEVLRDNAAQTILPALIPEEGLERANGRLWSVEMVMNLFVGTALAGVLIGISLALPFAVNAAAMALAVGLVLCLHGDFRADVSGEPTQDRNWRLELREGIAFLLGQPILRGLALLTGFFNFAFEAMMVTLVLIVQERLQLGPLALSAIMASGAVGGVAAGLVNDRIVTRLGRSRVLQAAMISTFAFPLTVLLSGSGFDALILICAGFLVSEFWGVLWNTVSVSYRQRHIPRRLLGRVNSAYRLFAIGMAPFAMLIAGLLTRGAGDLFGREFALTVPFWLAMATFATITLIYWRFLGRSFETR</sequence>